<organism evidence="11 12">
    <name type="scientific">Labrys monachus</name>
    <dbReference type="NCBI Taxonomy" id="217067"/>
    <lineage>
        <taxon>Bacteria</taxon>
        <taxon>Pseudomonadati</taxon>
        <taxon>Pseudomonadota</taxon>
        <taxon>Alphaproteobacteria</taxon>
        <taxon>Hyphomicrobiales</taxon>
        <taxon>Xanthobacteraceae</taxon>
        <taxon>Labrys</taxon>
    </lineage>
</organism>
<reference evidence="11 12" key="1">
    <citation type="submission" date="2023-07" db="EMBL/GenBank/DDBJ databases">
        <title>Genomic Encyclopedia of Type Strains, Phase IV (KMG-IV): sequencing the most valuable type-strain genomes for metagenomic binning, comparative biology and taxonomic classification.</title>
        <authorList>
            <person name="Goeker M."/>
        </authorList>
    </citation>
    <scope>NUCLEOTIDE SEQUENCE [LARGE SCALE GENOMIC DNA]</scope>
    <source>
        <strain evidence="11 12">DSM 5896</strain>
    </source>
</reference>
<feature type="transmembrane region" description="Helical" evidence="9">
    <location>
        <begin position="58"/>
        <end position="79"/>
    </location>
</feature>
<dbReference type="PANTHER" id="PTHR30071:SF1">
    <property type="entry name" value="CYTOCHROME B_B6 PROTEIN-RELATED"/>
    <property type="match status" value="1"/>
</dbReference>
<feature type="transmembrane region" description="Helical" evidence="9">
    <location>
        <begin position="196"/>
        <end position="218"/>
    </location>
</feature>
<dbReference type="PANTHER" id="PTHR30071">
    <property type="entry name" value="HEME EXPORTER PROTEIN C"/>
    <property type="match status" value="1"/>
</dbReference>
<comment type="similarity">
    <text evidence="3 9">Belongs to the CcmC/CycZ/HelC family.</text>
</comment>
<keyword evidence="9" id="KW-0997">Cell inner membrane</keyword>
<keyword evidence="7 9" id="KW-1133">Transmembrane helix</keyword>
<accession>A0ABU0FPA7</accession>
<comment type="function">
    <text evidence="1 9">Required for the export of heme to the periplasm for the biogenesis of c-type cytochromes.</text>
</comment>
<evidence type="ECO:0000256" key="5">
    <source>
        <dbReference type="ARBA" id="ARBA00022692"/>
    </source>
</evidence>
<sequence>MWKIANPTVFMGLAGRILPWLAGVTLVLFAIGIYGSVIAPDDYQQGATVKIMFIHVPFAWLGMAGWMVMSASAIGVLVWRHPLAEVAMKAAAPIGATFTLLCLVTGSLWGQPMWGTWWVWDARLTSVLVLFLMYLALLALWHSVEDPGRAAKICAVLVLVGAVNIPIIKFSVEWWYTLHQGESVFRMGGSTIDASMLWPLLVMALAFTGLFFTLHLMAMRAEILRRRIRTMRLMAAAGVATTMAPAMPAEA</sequence>
<dbReference type="InterPro" id="IPR045062">
    <property type="entry name" value="Cyt_c_biogenesis_CcsA/CcmC"/>
</dbReference>
<dbReference type="InterPro" id="IPR003557">
    <property type="entry name" value="Cyt_c_biogenesis_CcmC"/>
</dbReference>
<keyword evidence="9" id="KW-1003">Cell membrane</keyword>
<evidence type="ECO:0000256" key="6">
    <source>
        <dbReference type="ARBA" id="ARBA00022748"/>
    </source>
</evidence>
<comment type="caution">
    <text evidence="11">The sequence shown here is derived from an EMBL/GenBank/DDBJ whole genome shotgun (WGS) entry which is preliminary data.</text>
</comment>
<dbReference type="PRINTS" id="PR01386">
    <property type="entry name" value="CCMCBIOGNSIS"/>
</dbReference>
<evidence type="ECO:0000256" key="2">
    <source>
        <dbReference type="ARBA" id="ARBA00004141"/>
    </source>
</evidence>
<evidence type="ECO:0000256" key="4">
    <source>
        <dbReference type="ARBA" id="ARBA00016463"/>
    </source>
</evidence>
<feature type="transmembrane region" description="Helical" evidence="9">
    <location>
        <begin position="122"/>
        <end position="141"/>
    </location>
</feature>
<proteinExistence type="inferred from homology"/>
<dbReference type="Pfam" id="PF01578">
    <property type="entry name" value="Cytochrom_C_asm"/>
    <property type="match status" value="1"/>
</dbReference>
<keyword evidence="5 9" id="KW-0812">Transmembrane</keyword>
<evidence type="ECO:0000259" key="10">
    <source>
        <dbReference type="Pfam" id="PF01578"/>
    </source>
</evidence>
<evidence type="ECO:0000256" key="8">
    <source>
        <dbReference type="ARBA" id="ARBA00023136"/>
    </source>
</evidence>
<keyword evidence="9" id="KW-0813">Transport</keyword>
<keyword evidence="12" id="KW-1185">Reference proteome</keyword>
<keyword evidence="6 9" id="KW-0201">Cytochrome c-type biogenesis</keyword>
<gene>
    <name evidence="9" type="primary">ccmC</name>
    <name evidence="11" type="ORF">J3R73_005989</name>
</gene>
<feature type="transmembrane region" description="Helical" evidence="9">
    <location>
        <begin position="153"/>
        <end position="176"/>
    </location>
</feature>
<feature type="transmembrane region" description="Helical" evidence="9">
    <location>
        <begin position="91"/>
        <end position="110"/>
    </location>
</feature>
<evidence type="ECO:0000256" key="9">
    <source>
        <dbReference type="RuleBase" id="RU364092"/>
    </source>
</evidence>
<dbReference type="InterPro" id="IPR002541">
    <property type="entry name" value="Cyt_c_assembly"/>
</dbReference>
<comment type="subcellular location">
    <subcellularLocation>
        <location evidence="9">Cell inner membrane</location>
    </subcellularLocation>
    <subcellularLocation>
        <location evidence="2">Membrane</location>
        <topology evidence="2">Multi-pass membrane protein</topology>
    </subcellularLocation>
</comment>
<evidence type="ECO:0000256" key="3">
    <source>
        <dbReference type="ARBA" id="ARBA00005840"/>
    </source>
</evidence>
<name>A0ABU0FPA7_9HYPH</name>
<protein>
    <recommendedName>
        <fullName evidence="4 9">Heme exporter protein C</fullName>
    </recommendedName>
    <alternativeName>
        <fullName evidence="9">Cytochrome c-type biogenesis protein</fullName>
    </alternativeName>
</protein>
<dbReference type="EMBL" id="JAUSVK010000001">
    <property type="protein sequence ID" value="MDQ0396197.1"/>
    <property type="molecule type" value="Genomic_DNA"/>
</dbReference>
<dbReference type="NCBIfam" id="TIGR01191">
    <property type="entry name" value="ccmC"/>
    <property type="match status" value="1"/>
</dbReference>
<evidence type="ECO:0000256" key="7">
    <source>
        <dbReference type="ARBA" id="ARBA00022989"/>
    </source>
</evidence>
<feature type="domain" description="Cytochrome c assembly protein" evidence="10">
    <location>
        <begin position="4"/>
        <end position="179"/>
    </location>
</feature>
<dbReference type="Proteomes" id="UP001237448">
    <property type="component" value="Unassembled WGS sequence"/>
</dbReference>
<evidence type="ECO:0000256" key="1">
    <source>
        <dbReference type="ARBA" id="ARBA00002442"/>
    </source>
</evidence>
<keyword evidence="8 9" id="KW-0472">Membrane</keyword>
<dbReference type="RefSeq" id="WP_370880049.1">
    <property type="nucleotide sequence ID" value="NZ_JAUSVK010000001.1"/>
</dbReference>
<feature type="transmembrane region" description="Helical" evidence="9">
    <location>
        <begin position="20"/>
        <end position="38"/>
    </location>
</feature>
<evidence type="ECO:0000313" key="12">
    <source>
        <dbReference type="Proteomes" id="UP001237448"/>
    </source>
</evidence>
<evidence type="ECO:0000313" key="11">
    <source>
        <dbReference type="EMBL" id="MDQ0396197.1"/>
    </source>
</evidence>